<dbReference type="Proteomes" id="UP000518892">
    <property type="component" value="Unassembled WGS sequence"/>
</dbReference>
<evidence type="ECO:0000313" key="3">
    <source>
        <dbReference type="Proteomes" id="UP000518892"/>
    </source>
</evidence>
<proteinExistence type="predicted"/>
<evidence type="ECO:0000256" key="1">
    <source>
        <dbReference type="SAM" id="MobiDB-lite"/>
    </source>
</evidence>
<dbReference type="EMBL" id="JACHXR010000019">
    <property type="protein sequence ID" value="MBB3233009.1"/>
    <property type="molecule type" value="Genomic_DNA"/>
</dbReference>
<feature type="region of interest" description="Disordered" evidence="1">
    <location>
        <begin position="32"/>
        <end position="51"/>
    </location>
</feature>
<dbReference type="AlphaFoldDB" id="A0A7W5HMU9"/>
<evidence type="ECO:0000313" key="2">
    <source>
        <dbReference type="EMBL" id="MBB3233009.1"/>
    </source>
</evidence>
<organism evidence="2 3">
    <name type="scientific">Halomonas stenophila</name>
    <dbReference type="NCBI Taxonomy" id="795312"/>
    <lineage>
        <taxon>Bacteria</taxon>
        <taxon>Pseudomonadati</taxon>
        <taxon>Pseudomonadota</taxon>
        <taxon>Gammaproteobacteria</taxon>
        <taxon>Oceanospirillales</taxon>
        <taxon>Halomonadaceae</taxon>
        <taxon>Halomonas</taxon>
    </lineage>
</organism>
<keyword evidence="3" id="KW-1185">Reference proteome</keyword>
<dbReference type="RefSeq" id="WP_221187878.1">
    <property type="nucleotide sequence ID" value="NZ_JACHXR010000019.1"/>
</dbReference>
<gene>
    <name evidence="2" type="ORF">FHR97_003891</name>
</gene>
<reference evidence="2 3" key="1">
    <citation type="submission" date="2020-08" db="EMBL/GenBank/DDBJ databases">
        <title>Genomic Encyclopedia of Type Strains, Phase III (KMG-III): the genomes of soil and plant-associated and newly described type strains.</title>
        <authorList>
            <person name="Whitman W."/>
        </authorList>
    </citation>
    <scope>NUCLEOTIDE SEQUENCE [LARGE SCALE GENOMIC DNA]</scope>
    <source>
        <strain evidence="2 3">CECT 7744</strain>
    </source>
</reference>
<name>A0A7W5HMU9_9GAMM</name>
<protein>
    <submittedName>
        <fullName evidence="2">Uncharacterized protein</fullName>
    </submittedName>
</protein>
<sequence length="51" mass="5456">MRRLRRWVTGVGLLLVMLLGSSLGVDLRRPALKLPGTGRLGMAEAPRAGGE</sequence>
<comment type="caution">
    <text evidence="2">The sequence shown here is derived from an EMBL/GenBank/DDBJ whole genome shotgun (WGS) entry which is preliminary data.</text>
</comment>
<accession>A0A7W5HMU9</accession>